<accession>A0A7C9I596</accession>
<protein>
    <submittedName>
        <fullName evidence="2">Uncharacterized protein</fullName>
    </submittedName>
</protein>
<dbReference type="Proteomes" id="UP000483286">
    <property type="component" value="Unassembled WGS sequence"/>
</dbReference>
<feature type="region of interest" description="Disordered" evidence="1">
    <location>
        <begin position="35"/>
        <end position="69"/>
    </location>
</feature>
<name>A0A7C9I596_9DEIO</name>
<gene>
    <name evidence="2" type="ORF">GO986_18695</name>
</gene>
<organism evidence="2 3">
    <name type="scientific">Deinococcus arboris</name>
    <dbReference type="NCBI Taxonomy" id="2682977"/>
    <lineage>
        <taxon>Bacteria</taxon>
        <taxon>Thermotogati</taxon>
        <taxon>Deinococcota</taxon>
        <taxon>Deinococci</taxon>
        <taxon>Deinococcales</taxon>
        <taxon>Deinococcaceae</taxon>
        <taxon>Deinococcus</taxon>
    </lineage>
</organism>
<evidence type="ECO:0000313" key="2">
    <source>
        <dbReference type="EMBL" id="MVN88771.1"/>
    </source>
</evidence>
<dbReference type="RefSeq" id="WP_157460884.1">
    <property type="nucleotide sequence ID" value="NZ_WQLB01000034.1"/>
</dbReference>
<dbReference type="EMBL" id="WQLB01000034">
    <property type="protein sequence ID" value="MVN88771.1"/>
    <property type="molecule type" value="Genomic_DNA"/>
</dbReference>
<reference evidence="2 3" key="1">
    <citation type="submission" date="2019-12" db="EMBL/GenBank/DDBJ databases">
        <title>Deinococcus sp. HMF7620 Genome sequencing and assembly.</title>
        <authorList>
            <person name="Kang H."/>
            <person name="Kim H."/>
            <person name="Joh K."/>
        </authorList>
    </citation>
    <scope>NUCLEOTIDE SEQUENCE [LARGE SCALE GENOMIC DNA]</scope>
    <source>
        <strain evidence="2 3">HMF7620</strain>
    </source>
</reference>
<keyword evidence="3" id="KW-1185">Reference proteome</keyword>
<sequence length="156" mass="16397">MLTTAQIQGMGRPLLDKLFAALGQTVTVYRAQVPATAPGAQPPPEYDERGELVTPAPADPTPTTPGAGVSLGDFPCMAAQLDAKDKADLGGEIAVPLWEVYVHWSAPLDEPGLHLVVTGGEVPEPLHLTPIGDVVDETTQRVVWVLTARATQGRSA</sequence>
<proteinExistence type="predicted"/>
<comment type="caution">
    <text evidence="2">The sequence shown here is derived from an EMBL/GenBank/DDBJ whole genome shotgun (WGS) entry which is preliminary data.</text>
</comment>
<dbReference type="AlphaFoldDB" id="A0A7C9I596"/>
<evidence type="ECO:0000256" key="1">
    <source>
        <dbReference type="SAM" id="MobiDB-lite"/>
    </source>
</evidence>
<evidence type="ECO:0000313" key="3">
    <source>
        <dbReference type="Proteomes" id="UP000483286"/>
    </source>
</evidence>